<dbReference type="RefSeq" id="WP_137447988.1">
    <property type="nucleotide sequence ID" value="NZ_SZZH01000001.1"/>
</dbReference>
<feature type="region of interest" description="Disordered" evidence="1">
    <location>
        <begin position="26"/>
        <end position="63"/>
    </location>
</feature>
<dbReference type="OrthoDB" id="4470938at2"/>
<evidence type="ECO:0000256" key="1">
    <source>
        <dbReference type="SAM" id="MobiDB-lite"/>
    </source>
</evidence>
<comment type="caution">
    <text evidence="2">The sequence shown here is derived from an EMBL/GenBank/DDBJ whole genome shotgun (WGS) entry which is preliminary data.</text>
</comment>
<accession>A0A4V6CS90</accession>
<dbReference type="AlphaFoldDB" id="A0A4V6CS90"/>
<keyword evidence="3" id="KW-1185">Reference proteome</keyword>
<reference evidence="2 3" key="1">
    <citation type="submission" date="2019-05" db="EMBL/GenBank/DDBJ databases">
        <title>Nakamurella sp. N5BH11, whole genome shotgun sequence.</title>
        <authorList>
            <person name="Tuo L."/>
        </authorList>
    </citation>
    <scope>NUCLEOTIDE SEQUENCE [LARGE SCALE GENOMIC DNA]</scope>
    <source>
        <strain evidence="2 3">N5BH11</strain>
    </source>
</reference>
<evidence type="ECO:0000313" key="3">
    <source>
        <dbReference type="Proteomes" id="UP000306985"/>
    </source>
</evidence>
<sequence length="217" mass="23205">MVEPGGRHRLDGRGDQGVLFADRGVEPQLADPTGGHPGDEGPHRGGRVVRGVPRSTGLGDDVVGAVRGPPVEDGGEQVVPVGEVPVERPLGVPVDRRAVIPADPAELEARVFDVRALPRAVRALFTLRQRLVRLLGIPPAPPDIFRVSQVSGGEALIAAPDQHLDFCAGVSAPGGVQVRVDTRVRLHGWRGRVYLLPVRLVHPMIVRAMVRSAIERD</sequence>
<evidence type="ECO:0000313" key="2">
    <source>
        <dbReference type="EMBL" id="TKV60685.1"/>
    </source>
</evidence>
<dbReference type="InterPro" id="IPR021295">
    <property type="entry name" value="DUF2867"/>
</dbReference>
<gene>
    <name evidence="2" type="ORF">FDO65_03050</name>
</gene>
<name>A0A4V6CS90_9ACTN</name>
<dbReference type="Proteomes" id="UP000306985">
    <property type="component" value="Unassembled WGS sequence"/>
</dbReference>
<protein>
    <submittedName>
        <fullName evidence="2">DUF2867 domain-containing protein</fullName>
    </submittedName>
</protein>
<dbReference type="Pfam" id="PF11066">
    <property type="entry name" value="DUF2867"/>
    <property type="match status" value="1"/>
</dbReference>
<proteinExistence type="predicted"/>
<organism evidence="2 3">
    <name type="scientific">Nakamurella flava</name>
    <dbReference type="NCBI Taxonomy" id="2576308"/>
    <lineage>
        <taxon>Bacteria</taxon>
        <taxon>Bacillati</taxon>
        <taxon>Actinomycetota</taxon>
        <taxon>Actinomycetes</taxon>
        <taxon>Nakamurellales</taxon>
        <taxon>Nakamurellaceae</taxon>
        <taxon>Nakamurella</taxon>
    </lineage>
</organism>
<dbReference type="EMBL" id="SZZH01000001">
    <property type="protein sequence ID" value="TKV60685.1"/>
    <property type="molecule type" value="Genomic_DNA"/>
</dbReference>